<dbReference type="EMBL" id="JBJQND010000002">
    <property type="protein sequence ID" value="KAL3886729.1"/>
    <property type="molecule type" value="Genomic_DNA"/>
</dbReference>
<dbReference type="Proteomes" id="UP001634394">
    <property type="component" value="Unassembled WGS sequence"/>
</dbReference>
<name>A0ABD3XKK0_SINWO</name>
<organism evidence="2 3">
    <name type="scientific">Sinanodonta woodiana</name>
    <name type="common">Chinese pond mussel</name>
    <name type="synonym">Anodonta woodiana</name>
    <dbReference type="NCBI Taxonomy" id="1069815"/>
    <lineage>
        <taxon>Eukaryota</taxon>
        <taxon>Metazoa</taxon>
        <taxon>Spiralia</taxon>
        <taxon>Lophotrochozoa</taxon>
        <taxon>Mollusca</taxon>
        <taxon>Bivalvia</taxon>
        <taxon>Autobranchia</taxon>
        <taxon>Heteroconchia</taxon>
        <taxon>Palaeoheterodonta</taxon>
        <taxon>Unionida</taxon>
        <taxon>Unionoidea</taxon>
        <taxon>Unionidae</taxon>
        <taxon>Unioninae</taxon>
        <taxon>Sinanodonta</taxon>
    </lineage>
</organism>
<dbReference type="AlphaFoldDB" id="A0ABD3XKK0"/>
<evidence type="ECO:0000259" key="1">
    <source>
        <dbReference type="PROSITE" id="PS51034"/>
    </source>
</evidence>
<keyword evidence="3" id="KW-1185">Reference proteome</keyword>
<gene>
    <name evidence="2" type="ORF">ACJMK2_026707</name>
</gene>
<dbReference type="Gene3D" id="2.60.40.4100">
    <property type="entry name" value="Zona pellucida, ZP-C domain"/>
    <property type="match status" value="1"/>
</dbReference>
<protein>
    <recommendedName>
        <fullName evidence="1">ZP domain-containing protein</fullName>
    </recommendedName>
</protein>
<feature type="domain" description="ZP" evidence="1">
    <location>
        <begin position="1"/>
        <end position="219"/>
    </location>
</feature>
<evidence type="ECO:0000313" key="3">
    <source>
        <dbReference type="Proteomes" id="UP001634394"/>
    </source>
</evidence>
<reference evidence="2 3" key="1">
    <citation type="submission" date="2024-11" db="EMBL/GenBank/DDBJ databases">
        <title>Chromosome-level genome assembly of the freshwater bivalve Anodonta woodiana.</title>
        <authorList>
            <person name="Chen X."/>
        </authorList>
    </citation>
    <scope>NUCLEOTIDE SEQUENCE [LARGE SCALE GENOMIC DNA]</scope>
    <source>
        <strain evidence="2">MN2024</strain>
        <tissue evidence="2">Gills</tissue>
    </source>
</reference>
<evidence type="ECO:0000313" key="2">
    <source>
        <dbReference type="EMBL" id="KAL3886729.1"/>
    </source>
</evidence>
<accession>A0ABD3XKK0</accession>
<comment type="caution">
    <text evidence="2">The sequence shown here is derived from an EMBL/GenBank/DDBJ whole genome shotgun (WGS) entry which is preliminary data.</text>
</comment>
<dbReference type="InterPro" id="IPR042235">
    <property type="entry name" value="ZP-C_dom"/>
</dbReference>
<proteinExistence type="predicted"/>
<dbReference type="PROSITE" id="PS51034">
    <property type="entry name" value="ZP_2"/>
    <property type="match status" value="1"/>
</dbReference>
<dbReference type="InterPro" id="IPR001507">
    <property type="entry name" value="ZP_dom"/>
</dbReference>
<sequence>MYAAGVIDGHASHPCDVHEANDTFAGYGIKFIITKCDLESPIQVTITTAMEDKNIIGGMGAVGFEIKCNGILEGGENVSLHQTVLSKDKEFNLRHQEKPDPEIVIRAKNGSTVLERSIVQIGDELSVLISTSGNFTFTVVSCEAQSGNHNNKKLLINKGTAVDPSLMTVFNQSKNDKRSYAEAKLFAFHFVNNEDLELDCTIFVCRISDTTCKHIQKRSAPNEADNFVPMTESLRASFVVVDDGGSRSFGTSGAKSNSTYTCIYMHLFVPKLHPCSIA</sequence>